<evidence type="ECO:0000313" key="6">
    <source>
        <dbReference type="Proteomes" id="UP001161247"/>
    </source>
</evidence>
<feature type="signal peptide" evidence="3">
    <location>
        <begin position="1"/>
        <end position="29"/>
    </location>
</feature>
<evidence type="ECO:0000256" key="3">
    <source>
        <dbReference type="SAM" id="SignalP"/>
    </source>
</evidence>
<keyword evidence="6" id="KW-1185">Reference proteome</keyword>
<dbReference type="InterPro" id="IPR010259">
    <property type="entry name" value="S8pro/Inhibitor_I9"/>
</dbReference>
<dbReference type="Proteomes" id="UP001161247">
    <property type="component" value="Chromosome 5"/>
</dbReference>
<comment type="similarity">
    <text evidence="1">Belongs to the peptidase S8 family.</text>
</comment>
<reference evidence="5" key="1">
    <citation type="submission" date="2023-03" db="EMBL/GenBank/DDBJ databases">
        <authorList>
            <person name="Julca I."/>
        </authorList>
    </citation>
    <scope>NUCLEOTIDE SEQUENCE</scope>
</reference>
<keyword evidence="2 3" id="KW-0732">Signal</keyword>
<dbReference type="EMBL" id="OX459122">
    <property type="protein sequence ID" value="CAI9106663.1"/>
    <property type="molecule type" value="Genomic_DNA"/>
</dbReference>
<evidence type="ECO:0000259" key="4">
    <source>
        <dbReference type="Pfam" id="PF05922"/>
    </source>
</evidence>
<dbReference type="SUPFAM" id="SSF52743">
    <property type="entry name" value="Subtilisin-like"/>
    <property type="match status" value="1"/>
</dbReference>
<accession>A0AAV1DIB2</accession>
<dbReference type="AlphaFoldDB" id="A0AAV1DIB2"/>
<dbReference type="GO" id="GO:0006508">
    <property type="term" value="P:proteolysis"/>
    <property type="evidence" value="ECO:0007669"/>
    <property type="project" value="InterPro"/>
</dbReference>
<dbReference type="GO" id="GO:0004252">
    <property type="term" value="F:serine-type endopeptidase activity"/>
    <property type="evidence" value="ECO:0007669"/>
    <property type="project" value="InterPro"/>
</dbReference>
<proteinExistence type="inferred from homology"/>
<organism evidence="5 6">
    <name type="scientific">Oldenlandia corymbosa var. corymbosa</name>
    <dbReference type="NCBI Taxonomy" id="529605"/>
    <lineage>
        <taxon>Eukaryota</taxon>
        <taxon>Viridiplantae</taxon>
        <taxon>Streptophyta</taxon>
        <taxon>Embryophyta</taxon>
        <taxon>Tracheophyta</taxon>
        <taxon>Spermatophyta</taxon>
        <taxon>Magnoliopsida</taxon>
        <taxon>eudicotyledons</taxon>
        <taxon>Gunneridae</taxon>
        <taxon>Pentapetalae</taxon>
        <taxon>asterids</taxon>
        <taxon>lamiids</taxon>
        <taxon>Gentianales</taxon>
        <taxon>Rubiaceae</taxon>
        <taxon>Rubioideae</taxon>
        <taxon>Spermacoceae</taxon>
        <taxon>Hedyotis-Oldenlandia complex</taxon>
        <taxon>Oldenlandia</taxon>
    </lineage>
</organism>
<evidence type="ECO:0000256" key="2">
    <source>
        <dbReference type="ARBA" id="ARBA00022729"/>
    </source>
</evidence>
<dbReference type="Pfam" id="PF05922">
    <property type="entry name" value="Inhibitor_I9"/>
    <property type="match status" value="1"/>
</dbReference>
<evidence type="ECO:0000313" key="5">
    <source>
        <dbReference type="EMBL" id="CAI9106663.1"/>
    </source>
</evidence>
<gene>
    <name evidence="5" type="ORF">OLC1_LOCUS15130</name>
</gene>
<dbReference type="Gene3D" id="3.30.70.80">
    <property type="entry name" value="Peptidase S8 propeptide/proteinase inhibitor I9"/>
    <property type="match status" value="1"/>
</dbReference>
<name>A0AAV1DIB2_OLDCO</name>
<dbReference type="PANTHER" id="PTHR10795">
    <property type="entry name" value="PROPROTEIN CONVERTASE SUBTILISIN/KEXIN"/>
    <property type="match status" value="1"/>
</dbReference>
<dbReference type="InterPro" id="IPR045051">
    <property type="entry name" value="SBT"/>
</dbReference>
<sequence length="152" mass="16706">MALRLSTLDVHFLCFISLILVSVIHLVLADDSQNDGVYIVYTGAAASSFHSDHIMSSSSMESWKERVIHTYSSAFSGFAARLSKAEAELIAQRPEVVSVFPDRVHRLQSTRSWDFLRSQSLVGSKQPQIPKKSNASSVSGEDVIIGMFDSGI</sequence>
<feature type="chain" id="PRO_5043909014" evidence="3">
    <location>
        <begin position="30"/>
        <end position="152"/>
    </location>
</feature>
<dbReference type="InterPro" id="IPR037045">
    <property type="entry name" value="S8pro/Inhibitor_I9_sf"/>
</dbReference>
<protein>
    <submittedName>
        <fullName evidence="5">OLC1v1005866C1</fullName>
    </submittedName>
</protein>
<dbReference type="InterPro" id="IPR036852">
    <property type="entry name" value="Peptidase_S8/S53_dom_sf"/>
</dbReference>
<evidence type="ECO:0000256" key="1">
    <source>
        <dbReference type="ARBA" id="ARBA00011073"/>
    </source>
</evidence>
<feature type="domain" description="Inhibitor I9" evidence="4">
    <location>
        <begin position="37"/>
        <end position="107"/>
    </location>
</feature>